<accession>A0ACA6AWA6</accession>
<sequence length="672" mass="76216">MSIIIKKITSLLYKSFNDNKNILIIWIPVLQGVGIIFYFSLDNEPQDDVLICITVLLFISLIFICLRKCGFLFLPIFFILLGFVSVQIKAHYFVSTPLQYQVYLKDVVATIKEISAKQSYKRIVVCDIENSKCNIKCIRLVVRTKLDSNITIGDKIKFSAVVYPPSMSVSQFSYDFSFVSYFKNISAVGFAVSDVYLFEKKNSRRITEYIEFVRFNIYKIFLRSLTEDSANILSALLIGKKEGISNDIMEAIRNTGIAHLFAISGLHLSFVAGLFFVLSRNLLVLYTRLAESYNIKKISAIIAIIISLIYLLIAGVPVSAQRAFIMVSCIFVGVLIDRSHNSFCSIAIASFIILLFTPESLLSPSFQMSFAAVLALIASRNIFFKLVVINNILQYFLSIIVSSLIAGLATLPYVVYHFNYFSIAGVFANLLAIPITTFLIMPLGLFYIILGVVNLEYYVSWMIESAVGLLIYVVQYISGMNKLVLLFHAFSSTSILIITFGFLFLCLWNGNLRFCGLILVACGFFVGVNYVTPDIMINQHNVVVKELDNKLYAINQKAHLTSFINLTWAKQNGQREMLKHPLRNNQCLSCKKGEGCIYSKFGKKVLIAYNANYVLRNCINVDLVIQGKKFVYPHECVTQHIAYNDKRRSYFVWVTKNHIKVNEISGNRIWHV</sequence>
<reference evidence="2" key="1">
    <citation type="journal article" date="2006" name="J. Bacteriol.">
        <title>The genome of the obligately intracellular bacterium Ehrlichia canis reveals themes of complex membrane structure and immune evasion strategies.</title>
        <authorList>
            <person name="Mavromatis K."/>
            <person name="Doyle C.K."/>
            <person name="Lykidis A."/>
            <person name="Ivanova N."/>
            <person name="Francino M.P."/>
            <person name="Chain P."/>
            <person name="Shin M."/>
            <person name="Malfatti S."/>
            <person name="Larimer F."/>
            <person name="Copeland A."/>
            <person name="Detter J.C."/>
            <person name="Land M."/>
            <person name="Richardson P.M."/>
            <person name="Yu X.J."/>
            <person name="Walker D.H."/>
            <person name="McBride J.W."/>
            <person name="Kyrpides N.C."/>
        </authorList>
    </citation>
    <scope>NUCLEOTIDE SEQUENCE [LARGE SCALE GENOMIC DNA]</scope>
    <source>
        <strain evidence="2">Jake</strain>
    </source>
</reference>
<name>A0ACA6AWA6_EHRCJ</name>
<keyword evidence="2" id="KW-1185">Reference proteome</keyword>
<evidence type="ECO:0000313" key="1">
    <source>
        <dbReference type="EMBL" id="AAZ68620.1"/>
    </source>
</evidence>
<protein>
    <submittedName>
        <fullName evidence="1">ComEC/Rec2-related protein</fullName>
    </submittedName>
</protein>
<dbReference type="Proteomes" id="UP000000435">
    <property type="component" value="Chromosome"/>
</dbReference>
<organism evidence="1 2">
    <name type="scientific">Ehrlichia canis (strain Jake)</name>
    <dbReference type="NCBI Taxonomy" id="269484"/>
    <lineage>
        <taxon>Bacteria</taxon>
        <taxon>Pseudomonadati</taxon>
        <taxon>Pseudomonadota</taxon>
        <taxon>Alphaproteobacteria</taxon>
        <taxon>Rickettsiales</taxon>
        <taxon>Anaplasmataceae</taxon>
        <taxon>Ehrlichia</taxon>
    </lineage>
</organism>
<evidence type="ECO:0000313" key="2">
    <source>
        <dbReference type="Proteomes" id="UP000000435"/>
    </source>
</evidence>
<proteinExistence type="predicted"/>
<dbReference type="EMBL" id="CP000107">
    <property type="protein sequence ID" value="AAZ68620.1"/>
    <property type="molecule type" value="Genomic_DNA"/>
</dbReference>
<gene>
    <name evidence="1" type="ordered locus">Ecaj_0586</name>
</gene>